<dbReference type="Proteomes" id="UP000245765">
    <property type="component" value="Unassembled WGS sequence"/>
</dbReference>
<dbReference type="OrthoDB" id="7279151at2"/>
<dbReference type="SUPFAM" id="SSF54001">
    <property type="entry name" value="Cysteine proteinases"/>
    <property type="match status" value="1"/>
</dbReference>
<reference evidence="4" key="1">
    <citation type="submission" date="2018-05" db="EMBL/GenBank/DDBJ databases">
        <authorList>
            <person name="Du Z."/>
            <person name="Wang X."/>
        </authorList>
    </citation>
    <scope>NUCLEOTIDE SEQUENCE [LARGE SCALE GENOMIC DNA]</scope>
    <source>
        <strain evidence="4">CQN31</strain>
    </source>
</reference>
<evidence type="ECO:0000313" key="3">
    <source>
        <dbReference type="EMBL" id="PWS35457.1"/>
    </source>
</evidence>
<dbReference type="PROSITE" id="PS50911">
    <property type="entry name" value="CHAP"/>
    <property type="match status" value="1"/>
</dbReference>
<feature type="chain" id="PRO_5016408005" evidence="1">
    <location>
        <begin position="22"/>
        <end position="163"/>
    </location>
</feature>
<accession>A0A317FBS8</accession>
<name>A0A317FBS8_9PROT</name>
<evidence type="ECO:0000313" key="4">
    <source>
        <dbReference type="Proteomes" id="UP000245765"/>
    </source>
</evidence>
<protein>
    <submittedName>
        <fullName evidence="3">CHAP domain-containing protein</fullName>
    </submittedName>
</protein>
<evidence type="ECO:0000256" key="1">
    <source>
        <dbReference type="SAM" id="SignalP"/>
    </source>
</evidence>
<keyword evidence="4" id="KW-1185">Reference proteome</keyword>
<feature type="signal peptide" evidence="1">
    <location>
        <begin position="1"/>
        <end position="21"/>
    </location>
</feature>
<organism evidence="3 4">
    <name type="scientific">Falsiroseomonas bella</name>
    <dbReference type="NCBI Taxonomy" id="2184016"/>
    <lineage>
        <taxon>Bacteria</taxon>
        <taxon>Pseudomonadati</taxon>
        <taxon>Pseudomonadota</taxon>
        <taxon>Alphaproteobacteria</taxon>
        <taxon>Acetobacterales</taxon>
        <taxon>Roseomonadaceae</taxon>
        <taxon>Falsiroseomonas</taxon>
    </lineage>
</organism>
<proteinExistence type="predicted"/>
<keyword evidence="1" id="KW-0732">Signal</keyword>
<dbReference type="InterPro" id="IPR038765">
    <property type="entry name" value="Papain-like_cys_pep_sf"/>
</dbReference>
<dbReference type="Gene3D" id="3.90.1720.10">
    <property type="entry name" value="endopeptidase domain like (from Nostoc punctiforme)"/>
    <property type="match status" value="1"/>
</dbReference>
<dbReference type="AlphaFoldDB" id="A0A317FBS8"/>
<dbReference type="InterPro" id="IPR007921">
    <property type="entry name" value="CHAP_dom"/>
</dbReference>
<dbReference type="EMBL" id="QGNA01000004">
    <property type="protein sequence ID" value="PWS35457.1"/>
    <property type="molecule type" value="Genomic_DNA"/>
</dbReference>
<gene>
    <name evidence="3" type="ORF">DFH01_17750</name>
</gene>
<dbReference type="PROSITE" id="PS51257">
    <property type="entry name" value="PROKAR_LIPOPROTEIN"/>
    <property type="match status" value="1"/>
</dbReference>
<dbReference type="RefSeq" id="WP_109871824.1">
    <property type="nucleotide sequence ID" value="NZ_QGNA01000004.1"/>
</dbReference>
<feature type="domain" description="Peptidase C51" evidence="2">
    <location>
        <begin position="9"/>
        <end position="133"/>
    </location>
</feature>
<comment type="caution">
    <text evidence="3">The sequence shown here is derived from an EMBL/GenBank/DDBJ whole genome shotgun (WGS) entry which is preliminary data.</text>
</comment>
<sequence length="163" mass="17505">MRAALAILLLLALAACGSTRAPGPGAGLTEPVSCVPYARARSGIQLQGDAWTWWDAAAGRYDRSRTPIPGSVLVINRTSRMRDGHVAVVTRVVGRREILVDHANWASGAARGRIATGQRVVDVSPGNDWSVVRVWYPRINDLGVTGYPVRGFVHPRTTLARAG</sequence>
<evidence type="ECO:0000259" key="2">
    <source>
        <dbReference type="PROSITE" id="PS50911"/>
    </source>
</evidence>
<dbReference type="Pfam" id="PF05257">
    <property type="entry name" value="CHAP"/>
    <property type="match status" value="1"/>
</dbReference>